<dbReference type="PANTHER" id="PTHR44520">
    <property type="entry name" value="RESPONSE REGULATOR RCP1-RELATED"/>
    <property type="match status" value="1"/>
</dbReference>
<dbReference type="GO" id="GO:0000160">
    <property type="term" value="P:phosphorelay signal transduction system"/>
    <property type="evidence" value="ECO:0007669"/>
    <property type="project" value="InterPro"/>
</dbReference>
<name>A0A2G1WA93_9BACT</name>
<dbReference type="SUPFAM" id="SSF52172">
    <property type="entry name" value="CheY-like"/>
    <property type="match status" value="1"/>
</dbReference>
<dbReference type="Proteomes" id="UP000225740">
    <property type="component" value="Unassembled WGS sequence"/>
</dbReference>
<protein>
    <submittedName>
        <fullName evidence="3">Two-component system response regulator</fullName>
    </submittedName>
</protein>
<dbReference type="PANTHER" id="PTHR44520:SF2">
    <property type="entry name" value="RESPONSE REGULATOR RCP1"/>
    <property type="match status" value="1"/>
</dbReference>
<dbReference type="InterPro" id="IPR001789">
    <property type="entry name" value="Sig_transdc_resp-reg_receiver"/>
</dbReference>
<gene>
    <name evidence="3" type="ORF">CEE69_07005</name>
</gene>
<dbReference type="GeneID" id="90607956"/>
<organism evidence="3 4">
    <name type="scientific">Rhodopirellula bahusiensis</name>
    <dbReference type="NCBI Taxonomy" id="2014065"/>
    <lineage>
        <taxon>Bacteria</taxon>
        <taxon>Pseudomonadati</taxon>
        <taxon>Planctomycetota</taxon>
        <taxon>Planctomycetia</taxon>
        <taxon>Pirellulales</taxon>
        <taxon>Pirellulaceae</taxon>
        <taxon>Rhodopirellula</taxon>
    </lineage>
</organism>
<dbReference type="Gene3D" id="3.40.50.2300">
    <property type="match status" value="1"/>
</dbReference>
<dbReference type="CDD" id="cd17557">
    <property type="entry name" value="REC_Rcp-like"/>
    <property type="match status" value="1"/>
</dbReference>
<dbReference type="PROSITE" id="PS50110">
    <property type="entry name" value="RESPONSE_REGULATORY"/>
    <property type="match status" value="1"/>
</dbReference>
<feature type="modified residue" description="4-aspartylphosphate" evidence="1">
    <location>
        <position position="71"/>
    </location>
</feature>
<proteinExistence type="predicted"/>
<dbReference type="InterPro" id="IPR011006">
    <property type="entry name" value="CheY-like_superfamily"/>
</dbReference>
<dbReference type="Pfam" id="PF00072">
    <property type="entry name" value="Response_reg"/>
    <property type="match status" value="1"/>
</dbReference>
<dbReference type="SMART" id="SM00448">
    <property type="entry name" value="REC"/>
    <property type="match status" value="1"/>
</dbReference>
<keyword evidence="1" id="KW-0597">Phosphoprotein</keyword>
<dbReference type="OrthoDB" id="195863at2"/>
<dbReference type="AlphaFoldDB" id="A0A2G1WA93"/>
<evidence type="ECO:0000313" key="3">
    <source>
        <dbReference type="EMBL" id="PHQ35947.1"/>
    </source>
</evidence>
<dbReference type="InterPro" id="IPR052893">
    <property type="entry name" value="TCS_response_regulator"/>
</dbReference>
<evidence type="ECO:0000259" key="2">
    <source>
        <dbReference type="PROSITE" id="PS50110"/>
    </source>
</evidence>
<keyword evidence="4" id="KW-1185">Reference proteome</keyword>
<reference evidence="3 4" key="1">
    <citation type="submission" date="2017-06" db="EMBL/GenBank/DDBJ databases">
        <title>Description of Rhodopirellula bahusiensis sp. nov.</title>
        <authorList>
            <person name="Kizina J."/>
            <person name="Harder J."/>
        </authorList>
    </citation>
    <scope>NUCLEOTIDE SEQUENCE [LARGE SCALE GENOMIC DNA]</scope>
    <source>
        <strain evidence="3 4">SWK21</strain>
    </source>
</reference>
<evidence type="ECO:0000256" key="1">
    <source>
        <dbReference type="PROSITE-ProRule" id="PRU00169"/>
    </source>
</evidence>
<evidence type="ECO:0000313" key="4">
    <source>
        <dbReference type="Proteomes" id="UP000225740"/>
    </source>
</evidence>
<feature type="domain" description="Response regulatory" evidence="2">
    <location>
        <begin position="13"/>
        <end position="138"/>
    </location>
</feature>
<sequence>MSHKTVSSLDEVHILLVEDNEIDVMAFQRGLKKNEVPNPLTVAENGQEALDILRGEHAEKSVGPHRMIFLDLNMPIMTGVEFLEEIRRDPELSSTVVFVLTTSDHEVDLVAAYKKNVAGYILKSRVGDACRNLHDLMQSYFRIVLIP</sequence>
<accession>A0A2G1WA93</accession>
<dbReference type="RefSeq" id="WP_099260029.1">
    <property type="nucleotide sequence ID" value="NZ_NIZW01000004.1"/>
</dbReference>
<comment type="caution">
    <text evidence="3">The sequence shown here is derived from an EMBL/GenBank/DDBJ whole genome shotgun (WGS) entry which is preliminary data.</text>
</comment>
<dbReference type="EMBL" id="NIZW01000004">
    <property type="protein sequence ID" value="PHQ35947.1"/>
    <property type="molecule type" value="Genomic_DNA"/>
</dbReference>